<evidence type="ECO:0000256" key="1">
    <source>
        <dbReference type="SAM" id="MobiDB-lite"/>
    </source>
</evidence>
<name>A0A147EYQ8_MICTE</name>
<dbReference type="OrthoDB" id="4412498at2"/>
<sequence>MNRTDEQSASQPPTIKVRPGLLDRLKETSGIRSDDAFARAIGISRATLDNAKKGGEPSLRTVLGIAHAFGLAMGEVVVVVEDEPAVAQPVAS</sequence>
<accession>A0A147EYQ8</accession>
<feature type="region of interest" description="Disordered" evidence="1">
    <location>
        <begin position="1"/>
        <end position="22"/>
    </location>
</feature>
<reference evidence="3 4" key="1">
    <citation type="journal article" date="2016" name="Front. Microbiol.">
        <title>Genomic Resource of Rice Seed Associated Bacteria.</title>
        <authorList>
            <person name="Midha S."/>
            <person name="Bansal K."/>
            <person name="Sharma S."/>
            <person name="Kumar N."/>
            <person name="Patil P.P."/>
            <person name="Chaudhry V."/>
            <person name="Patil P.B."/>
        </authorList>
    </citation>
    <scope>NUCLEOTIDE SEQUENCE [LARGE SCALE GENOMIC DNA]</scope>
    <source>
        <strain evidence="3 4">NS220</strain>
    </source>
</reference>
<dbReference type="PATRIC" id="fig|2033.6.peg.2207"/>
<comment type="caution">
    <text evidence="3">The sequence shown here is derived from an EMBL/GenBank/DDBJ whole genome shotgun (WGS) entry which is preliminary data.</text>
</comment>
<dbReference type="AlphaFoldDB" id="A0A147EYQ8"/>
<feature type="domain" description="HTH cro/C1-type" evidence="2">
    <location>
        <begin position="23"/>
        <end position="82"/>
    </location>
</feature>
<evidence type="ECO:0000313" key="4">
    <source>
        <dbReference type="Proteomes" id="UP000075025"/>
    </source>
</evidence>
<dbReference type="Pfam" id="PF13443">
    <property type="entry name" value="HTH_26"/>
    <property type="match status" value="1"/>
</dbReference>
<dbReference type="InterPro" id="IPR001387">
    <property type="entry name" value="Cro/C1-type_HTH"/>
</dbReference>
<protein>
    <recommendedName>
        <fullName evidence="2">HTH cro/C1-type domain-containing protein</fullName>
    </recommendedName>
</protein>
<evidence type="ECO:0000259" key="2">
    <source>
        <dbReference type="Pfam" id="PF13443"/>
    </source>
</evidence>
<dbReference type="SUPFAM" id="SSF47413">
    <property type="entry name" value="lambda repressor-like DNA-binding domains"/>
    <property type="match status" value="1"/>
</dbReference>
<dbReference type="Gene3D" id="1.10.260.40">
    <property type="entry name" value="lambda repressor-like DNA-binding domains"/>
    <property type="match status" value="1"/>
</dbReference>
<dbReference type="EMBL" id="LDRT01000033">
    <property type="protein sequence ID" value="KTR95379.1"/>
    <property type="molecule type" value="Genomic_DNA"/>
</dbReference>
<organism evidence="3 4">
    <name type="scientific">Microbacterium testaceum</name>
    <name type="common">Aureobacterium testaceum</name>
    <name type="synonym">Brevibacterium testaceum</name>
    <dbReference type="NCBI Taxonomy" id="2033"/>
    <lineage>
        <taxon>Bacteria</taxon>
        <taxon>Bacillati</taxon>
        <taxon>Actinomycetota</taxon>
        <taxon>Actinomycetes</taxon>
        <taxon>Micrococcales</taxon>
        <taxon>Microbacteriaceae</taxon>
        <taxon>Microbacterium</taxon>
    </lineage>
</organism>
<dbReference type="RefSeq" id="WP_058623204.1">
    <property type="nucleotide sequence ID" value="NZ_LDRT01000033.1"/>
</dbReference>
<dbReference type="InterPro" id="IPR010982">
    <property type="entry name" value="Lambda_DNA-bd_dom_sf"/>
</dbReference>
<dbReference type="GO" id="GO:0003677">
    <property type="term" value="F:DNA binding"/>
    <property type="evidence" value="ECO:0007669"/>
    <property type="project" value="InterPro"/>
</dbReference>
<dbReference type="Proteomes" id="UP000075025">
    <property type="component" value="Unassembled WGS sequence"/>
</dbReference>
<gene>
    <name evidence="3" type="ORF">NS220_06160</name>
</gene>
<proteinExistence type="predicted"/>
<evidence type="ECO:0000313" key="3">
    <source>
        <dbReference type="EMBL" id="KTR95379.1"/>
    </source>
</evidence>